<evidence type="ECO:0000313" key="3">
    <source>
        <dbReference type="EMBL" id="MFD1785186.1"/>
    </source>
</evidence>
<gene>
    <name evidence="3" type="ORF">ACFSC0_17430</name>
</gene>
<dbReference type="Gene3D" id="1.20.120.520">
    <property type="entry name" value="nmb1532 protein domain like"/>
    <property type="match status" value="1"/>
</dbReference>
<protein>
    <submittedName>
        <fullName evidence="3">Hemerythrin domain-containing protein</fullName>
    </submittedName>
</protein>
<dbReference type="Pfam" id="PF01814">
    <property type="entry name" value="Hemerythrin"/>
    <property type="match status" value="1"/>
</dbReference>
<sequence>MPEHEMSKDAIDLLMEDHRTVEGLFSQFEAAGADQERQALARKICRELKVHTVLEEEIFYPSVRGKVDDDLLDEAYVEHDAAKVLVKEIEAGWADEAFYTAKVKVLREAIEHHVEEEEDERNGLFVQARKADLDLRALGEEIAARKVELMREAEDGRLPPAETRTFLGVEQPTAEEGGDLPADGAAPGPQPGLRAP</sequence>
<reference evidence="4" key="1">
    <citation type="journal article" date="2019" name="Int. J. Syst. Evol. Microbiol.">
        <title>The Global Catalogue of Microorganisms (GCM) 10K type strain sequencing project: providing services to taxonomists for standard genome sequencing and annotation.</title>
        <authorList>
            <consortium name="The Broad Institute Genomics Platform"/>
            <consortium name="The Broad Institute Genome Sequencing Center for Infectious Disease"/>
            <person name="Wu L."/>
            <person name="Ma J."/>
        </authorList>
    </citation>
    <scope>NUCLEOTIDE SEQUENCE [LARGE SCALE GENOMIC DNA]</scope>
    <source>
        <strain evidence="4">DFY28</strain>
    </source>
</reference>
<dbReference type="PANTHER" id="PTHR35585:SF1">
    <property type="entry name" value="HHE DOMAIN PROTEIN (AFU_ORTHOLOGUE AFUA_4G00730)"/>
    <property type="match status" value="1"/>
</dbReference>
<dbReference type="PANTHER" id="PTHR35585">
    <property type="entry name" value="HHE DOMAIN PROTEIN (AFU_ORTHOLOGUE AFUA_4G00730)"/>
    <property type="match status" value="1"/>
</dbReference>
<comment type="caution">
    <text evidence="3">The sequence shown here is derived from an EMBL/GenBank/DDBJ whole genome shotgun (WGS) entry which is preliminary data.</text>
</comment>
<evidence type="ECO:0000256" key="1">
    <source>
        <dbReference type="SAM" id="MobiDB-lite"/>
    </source>
</evidence>
<dbReference type="Proteomes" id="UP001597237">
    <property type="component" value="Unassembled WGS sequence"/>
</dbReference>
<dbReference type="InterPro" id="IPR012312">
    <property type="entry name" value="Hemerythrin-like"/>
</dbReference>
<accession>A0ABW4N5G7</accession>
<evidence type="ECO:0000313" key="4">
    <source>
        <dbReference type="Proteomes" id="UP001597237"/>
    </source>
</evidence>
<evidence type="ECO:0000259" key="2">
    <source>
        <dbReference type="Pfam" id="PF01814"/>
    </source>
</evidence>
<dbReference type="EMBL" id="JBHUEY010000006">
    <property type="protein sequence ID" value="MFD1785186.1"/>
    <property type="molecule type" value="Genomic_DNA"/>
</dbReference>
<keyword evidence="4" id="KW-1185">Reference proteome</keyword>
<feature type="compositionally biased region" description="Low complexity" evidence="1">
    <location>
        <begin position="179"/>
        <end position="196"/>
    </location>
</feature>
<dbReference type="RefSeq" id="WP_377282139.1">
    <property type="nucleotide sequence ID" value="NZ_JBHRSI010000005.1"/>
</dbReference>
<name>A0ABW4N5G7_9CAUL</name>
<feature type="domain" description="Hemerythrin-like" evidence="2">
    <location>
        <begin position="10"/>
        <end position="120"/>
    </location>
</feature>
<proteinExistence type="predicted"/>
<organism evidence="3 4">
    <name type="scientific">Phenylobacterium terrae</name>
    <dbReference type="NCBI Taxonomy" id="2665495"/>
    <lineage>
        <taxon>Bacteria</taxon>
        <taxon>Pseudomonadati</taxon>
        <taxon>Pseudomonadota</taxon>
        <taxon>Alphaproteobacteria</taxon>
        <taxon>Caulobacterales</taxon>
        <taxon>Caulobacteraceae</taxon>
        <taxon>Phenylobacterium</taxon>
    </lineage>
</organism>
<feature type="region of interest" description="Disordered" evidence="1">
    <location>
        <begin position="153"/>
        <end position="196"/>
    </location>
</feature>